<evidence type="ECO:0000313" key="2">
    <source>
        <dbReference type="Proteomes" id="UP000466730"/>
    </source>
</evidence>
<dbReference type="RefSeq" id="WP_153747736.1">
    <property type="nucleotide sequence ID" value="NZ_BAAADI010000026.1"/>
</dbReference>
<accession>A0A844BHI9</accession>
<comment type="caution">
    <text evidence="1">The sequence shown here is derived from an EMBL/GenBank/DDBJ whole genome shotgun (WGS) entry which is preliminary data.</text>
</comment>
<name>A0A844BHI9_9RHOB</name>
<gene>
    <name evidence="1" type="ORF">GH815_05405</name>
</gene>
<proteinExistence type="predicted"/>
<dbReference type="Proteomes" id="UP000466730">
    <property type="component" value="Unassembled WGS sequence"/>
</dbReference>
<organism evidence="1 2">
    <name type="scientific">Rhodovulum strictum</name>
    <dbReference type="NCBI Taxonomy" id="58314"/>
    <lineage>
        <taxon>Bacteria</taxon>
        <taxon>Pseudomonadati</taxon>
        <taxon>Pseudomonadota</taxon>
        <taxon>Alphaproteobacteria</taxon>
        <taxon>Rhodobacterales</taxon>
        <taxon>Paracoccaceae</taxon>
        <taxon>Rhodovulum</taxon>
    </lineage>
</organism>
<sequence>MTARVHFPFSNLSDQNENISSQIRAPRGFEETVKERFTGAGRKSGCPRLPCSHLFQDDFFRAIGSRSPTRPREMRDQVGRCTGFVQDRRRGDSVRQTVLTAPVARLVITARQNSAPSLLAMRTAFATGLEPMAP</sequence>
<keyword evidence="2" id="KW-1185">Reference proteome</keyword>
<protein>
    <submittedName>
        <fullName evidence="1">Uncharacterized protein</fullName>
    </submittedName>
</protein>
<dbReference type="AlphaFoldDB" id="A0A844BHI9"/>
<reference evidence="1 2" key="1">
    <citation type="submission" date="2019-11" db="EMBL/GenBank/DDBJ databases">
        <title>Draft Whole-Genome sequence of the marine photosynthetic bacterium Rhodovulum strictum DSM 11289.</title>
        <authorList>
            <person name="Kyndt J.A."/>
            <person name="Meyer T.E."/>
        </authorList>
    </citation>
    <scope>NUCLEOTIDE SEQUENCE [LARGE SCALE GENOMIC DNA]</scope>
    <source>
        <strain evidence="1 2">DSM 11289</strain>
    </source>
</reference>
<evidence type="ECO:0000313" key="1">
    <source>
        <dbReference type="EMBL" id="MRH20423.1"/>
    </source>
</evidence>
<dbReference type="EMBL" id="WJPO01000005">
    <property type="protein sequence ID" value="MRH20423.1"/>
    <property type="molecule type" value="Genomic_DNA"/>
</dbReference>